<evidence type="ECO:0000313" key="2">
    <source>
        <dbReference type="EMBL" id="KAF1839085.1"/>
    </source>
</evidence>
<protein>
    <submittedName>
        <fullName evidence="2">Uncharacterized protein</fullName>
    </submittedName>
</protein>
<evidence type="ECO:0000313" key="3">
    <source>
        <dbReference type="Proteomes" id="UP000800040"/>
    </source>
</evidence>
<accession>A0A6A5KKX7</accession>
<feature type="compositionally biased region" description="Basic residues" evidence="1">
    <location>
        <begin position="136"/>
        <end position="165"/>
    </location>
</feature>
<reference evidence="2" key="1">
    <citation type="submission" date="2020-01" db="EMBL/GenBank/DDBJ databases">
        <authorList>
            <consortium name="DOE Joint Genome Institute"/>
            <person name="Haridas S."/>
            <person name="Albert R."/>
            <person name="Binder M."/>
            <person name="Bloem J."/>
            <person name="Labutti K."/>
            <person name="Salamov A."/>
            <person name="Andreopoulos B."/>
            <person name="Baker S.E."/>
            <person name="Barry K."/>
            <person name="Bills G."/>
            <person name="Bluhm B.H."/>
            <person name="Cannon C."/>
            <person name="Castanera R."/>
            <person name="Culley D.E."/>
            <person name="Daum C."/>
            <person name="Ezra D."/>
            <person name="Gonzalez J.B."/>
            <person name="Henrissat B."/>
            <person name="Kuo A."/>
            <person name="Liang C."/>
            <person name="Lipzen A."/>
            <person name="Lutzoni F."/>
            <person name="Magnuson J."/>
            <person name="Mondo S."/>
            <person name="Nolan M."/>
            <person name="Ohm R."/>
            <person name="Pangilinan J."/>
            <person name="Park H.-J."/>
            <person name="Ramirez L."/>
            <person name="Alfaro M."/>
            <person name="Sun H."/>
            <person name="Tritt A."/>
            <person name="Yoshinaga Y."/>
            <person name="Zwiers L.-H."/>
            <person name="Turgeon B.G."/>
            <person name="Goodwin S.B."/>
            <person name="Spatafora J.W."/>
            <person name="Crous P.W."/>
            <person name="Grigoriev I.V."/>
        </authorList>
    </citation>
    <scope>NUCLEOTIDE SEQUENCE</scope>
    <source>
        <strain evidence="2">P77</strain>
    </source>
</reference>
<keyword evidence="3" id="KW-1185">Reference proteome</keyword>
<dbReference type="AlphaFoldDB" id="A0A6A5KKX7"/>
<gene>
    <name evidence="2" type="ORF">BDW02DRAFT_276317</name>
</gene>
<dbReference type="OrthoDB" id="10576133at2759"/>
<name>A0A6A5KKX7_9PLEO</name>
<dbReference type="Proteomes" id="UP000800040">
    <property type="component" value="Unassembled WGS sequence"/>
</dbReference>
<sequence>MINTRDGQTLAGASWRMQAARQAKRTRFWRNGARPEVTRAPRAGAKAEEGQGGRHTGQERAGATTAQGRSDQSREERATQARNCPLPQRMTGSSTYLLLAFATSHPILSHPITIAITITLERRQAASRSVPTLPTHRQHSSTRQARRRHHHRRRLHGRPTSRRQPLHPTGPVHWSGALIGHASCTGQAADWCAEIDQCETTSLLFHTRSDT</sequence>
<feature type="region of interest" description="Disordered" evidence="1">
    <location>
        <begin position="16"/>
        <end position="87"/>
    </location>
</feature>
<dbReference type="EMBL" id="ML975247">
    <property type="protein sequence ID" value="KAF1839085.1"/>
    <property type="molecule type" value="Genomic_DNA"/>
</dbReference>
<feature type="compositionally biased region" description="Basic and acidic residues" evidence="1">
    <location>
        <begin position="45"/>
        <end position="58"/>
    </location>
</feature>
<evidence type="ECO:0000256" key="1">
    <source>
        <dbReference type="SAM" id="MobiDB-lite"/>
    </source>
</evidence>
<proteinExistence type="predicted"/>
<organism evidence="2 3">
    <name type="scientific">Decorospora gaudefroyi</name>
    <dbReference type="NCBI Taxonomy" id="184978"/>
    <lineage>
        <taxon>Eukaryota</taxon>
        <taxon>Fungi</taxon>
        <taxon>Dikarya</taxon>
        <taxon>Ascomycota</taxon>
        <taxon>Pezizomycotina</taxon>
        <taxon>Dothideomycetes</taxon>
        <taxon>Pleosporomycetidae</taxon>
        <taxon>Pleosporales</taxon>
        <taxon>Pleosporineae</taxon>
        <taxon>Pleosporaceae</taxon>
        <taxon>Decorospora</taxon>
    </lineage>
</organism>
<feature type="region of interest" description="Disordered" evidence="1">
    <location>
        <begin position="127"/>
        <end position="170"/>
    </location>
</feature>